<comment type="subcellular location">
    <subcellularLocation>
        <location evidence="1">Nucleus</location>
    </subcellularLocation>
</comment>
<evidence type="ECO:0000256" key="3">
    <source>
        <dbReference type="ARBA" id="ARBA00022664"/>
    </source>
</evidence>
<dbReference type="GO" id="GO:0005634">
    <property type="term" value="C:nucleus"/>
    <property type="evidence" value="ECO:0007669"/>
    <property type="project" value="UniProtKB-SubCell"/>
</dbReference>
<dbReference type="Pfam" id="PF17098">
    <property type="entry name" value="Wtap"/>
    <property type="match status" value="1"/>
</dbReference>
<dbReference type="OrthoDB" id="3363802at2759"/>
<evidence type="ECO:0000313" key="8">
    <source>
        <dbReference type="Proteomes" id="UP000757232"/>
    </source>
</evidence>
<dbReference type="InterPro" id="IPR033757">
    <property type="entry name" value="WTAP"/>
</dbReference>
<dbReference type="GO" id="GO:0008380">
    <property type="term" value="P:RNA splicing"/>
    <property type="evidence" value="ECO:0007669"/>
    <property type="project" value="UniProtKB-KW"/>
</dbReference>
<protein>
    <submittedName>
        <fullName evidence="7">Uncharacterized protein</fullName>
    </submittedName>
</protein>
<keyword evidence="8" id="KW-1185">Reference proteome</keyword>
<evidence type="ECO:0000313" key="7">
    <source>
        <dbReference type="EMBL" id="OCB88841.1"/>
    </source>
</evidence>
<dbReference type="GO" id="GO:0016556">
    <property type="term" value="P:mRNA modification"/>
    <property type="evidence" value="ECO:0007669"/>
    <property type="project" value="InterPro"/>
</dbReference>
<evidence type="ECO:0000256" key="6">
    <source>
        <dbReference type="SAM" id="MobiDB-lite"/>
    </source>
</evidence>
<proteinExistence type="inferred from homology"/>
<keyword evidence="5" id="KW-0539">Nucleus</keyword>
<evidence type="ECO:0000256" key="2">
    <source>
        <dbReference type="ARBA" id="ARBA00010313"/>
    </source>
</evidence>
<keyword evidence="3" id="KW-0507">mRNA processing</keyword>
<keyword evidence="4" id="KW-0508">mRNA splicing</keyword>
<dbReference type="GO" id="GO:0006397">
    <property type="term" value="P:mRNA processing"/>
    <property type="evidence" value="ECO:0007669"/>
    <property type="project" value="UniProtKB-KW"/>
</dbReference>
<evidence type="ECO:0000256" key="1">
    <source>
        <dbReference type="ARBA" id="ARBA00004123"/>
    </source>
</evidence>
<gene>
    <name evidence="7" type="ORF">A7U60_g3936</name>
</gene>
<comment type="caution">
    <text evidence="7">The sequence shown here is derived from an EMBL/GenBank/DDBJ whole genome shotgun (WGS) entry which is preliminary data.</text>
</comment>
<name>A0A9Q5HZE1_SANBA</name>
<evidence type="ECO:0000256" key="5">
    <source>
        <dbReference type="ARBA" id="ARBA00023242"/>
    </source>
</evidence>
<comment type="similarity">
    <text evidence="2">Belongs to the fl(2)d family.</text>
</comment>
<feature type="compositionally biased region" description="Basic and acidic residues" evidence="6">
    <location>
        <begin position="350"/>
        <end position="361"/>
    </location>
</feature>
<feature type="compositionally biased region" description="Low complexity" evidence="6">
    <location>
        <begin position="211"/>
        <end position="236"/>
    </location>
</feature>
<feature type="region of interest" description="Disordered" evidence="6">
    <location>
        <begin position="179"/>
        <end position="361"/>
    </location>
</feature>
<feature type="compositionally biased region" description="Basic and acidic residues" evidence="6">
    <location>
        <begin position="238"/>
        <end position="323"/>
    </location>
</feature>
<reference evidence="7" key="1">
    <citation type="submission" date="2016-06" db="EMBL/GenBank/DDBJ databases">
        <title>Draft Genome sequence of the fungus Inonotus baumii.</title>
        <authorList>
            <person name="Zhu H."/>
            <person name="Lin W."/>
        </authorList>
    </citation>
    <scope>NUCLEOTIDE SEQUENCE</scope>
    <source>
        <strain evidence="7">821</strain>
    </source>
</reference>
<sequence>MDPPSLRELELETLLRERDSQVAELTDEVNQLRKYLTVQPAPSRSDPFSLPPALLSILQSYIPSQTPRDAQGTTSSTMTAALAQRTRILQEENDELYSLLRTSETGQLKEEVRSLKKTINRLDQALKDSHGAVSSLSEELDKSYTAFLNHQQQRKSMIDSDRHEFRSPPPRALSLSIRAESPSLSHNGDVKPPPTGPRAHKKPRLSEPRASPARSSLNLPLSNSNSTPLGVSAAARSSRRDRSPRSGDDRRSPMKEARMEGDEDVKKGRDRSRDRPREKDKERDRQRERERPRDHRDRDRDREPDRHREQGGREKEKDRAPHDRSRRNGRGPGGGGSGSVRKAGRGNAGQDDRTLRERMGL</sequence>
<dbReference type="Proteomes" id="UP000757232">
    <property type="component" value="Unassembled WGS sequence"/>
</dbReference>
<dbReference type="AlphaFoldDB" id="A0A9Q5HZE1"/>
<dbReference type="EMBL" id="LNZH02000168">
    <property type="protein sequence ID" value="OCB88841.1"/>
    <property type="molecule type" value="Genomic_DNA"/>
</dbReference>
<accession>A0A9Q5HZE1</accession>
<dbReference type="GO" id="GO:0000381">
    <property type="term" value="P:regulation of alternative mRNA splicing, via spliceosome"/>
    <property type="evidence" value="ECO:0007669"/>
    <property type="project" value="InterPro"/>
</dbReference>
<evidence type="ECO:0000256" key="4">
    <source>
        <dbReference type="ARBA" id="ARBA00023187"/>
    </source>
</evidence>
<organism evidence="7 8">
    <name type="scientific">Sanghuangporus baumii</name>
    <name type="common">Phellinus baumii</name>
    <dbReference type="NCBI Taxonomy" id="108892"/>
    <lineage>
        <taxon>Eukaryota</taxon>
        <taxon>Fungi</taxon>
        <taxon>Dikarya</taxon>
        <taxon>Basidiomycota</taxon>
        <taxon>Agaricomycotina</taxon>
        <taxon>Agaricomycetes</taxon>
        <taxon>Hymenochaetales</taxon>
        <taxon>Hymenochaetaceae</taxon>
        <taxon>Sanghuangporus</taxon>
    </lineage>
</organism>